<protein>
    <submittedName>
        <fullName evidence="2">(Mediterranean fruit fly) hypothetical protein</fullName>
    </submittedName>
</protein>
<dbReference type="Proteomes" id="UP000606786">
    <property type="component" value="Unassembled WGS sequence"/>
</dbReference>
<keyword evidence="1" id="KW-0472">Membrane</keyword>
<gene>
    <name evidence="2" type="ORF">CCAP1982_LOCUS9185</name>
</gene>
<feature type="transmembrane region" description="Helical" evidence="1">
    <location>
        <begin position="129"/>
        <end position="150"/>
    </location>
</feature>
<keyword evidence="3" id="KW-1185">Reference proteome</keyword>
<keyword evidence="1" id="KW-0812">Transmembrane</keyword>
<dbReference type="AlphaFoldDB" id="A0A811UNC9"/>
<name>A0A811UNC9_CERCA</name>
<sequence length="242" mass="28208">MLLWWRSEVTLTCNFSLRFTVTPQLGICVCHGAAWVPHTSMHRHFMMPRVACLAAADTSTTSPQHSHSTVSLTEKKTLPRQLNNVVLLPPLLLLQVHVTPVQRQHELPHTFFIYISTLQRKFCYLPNRFAAAAASLTSFPLYCILYTIFLLFTLYIHIYICIYFLINSSIIAALIHFNFNWRAQKLLYYLPYSCSRLLPHSLWLHFRFTSYFEFSVHMYVCVCECLWLLSDLPCMLACNISF</sequence>
<reference evidence="2" key="1">
    <citation type="submission" date="2020-11" db="EMBL/GenBank/DDBJ databases">
        <authorList>
            <person name="Whitehead M."/>
        </authorList>
    </citation>
    <scope>NUCLEOTIDE SEQUENCE</scope>
    <source>
        <strain evidence="2">EGII</strain>
    </source>
</reference>
<organism evidence="2 3">
    <name type="scientific">Ceratitis capitata</name>
    <name type="common">Mediterranean fruit fly</name>
    <name type="synonym">Tephritis capitata</name>
    <dbReference type="NCBI Taxonomy" id="7213"/>
    <lineage>
        <taxon>Eukaryota</taxon>
        <taxon>Metazoa</taxon>
        <taxon>Ecdysozoa</taxon>
        <taxon>Arthropoda</taxon>
        <taxon>Hexapoda</taxon>
        <taxon>Insecta</taxon>
        <taxon>Pterygota</taxon>
        <taxon>Neoptera</taxon>
        <taxon>Endopterygota</taxon>
        <taxon>Diptera</taxon>
        <taxon>Brachycera</taxon>
        <taxon>Muscomorpha</taxon>
        <taxon>Tephritoidea</taxon>
        <taxon>Tephritidae</taxon>
        <taxon>Ceratitis</taxon>
        <taxon>Ceratitis</taxon>
    </lineage>
</organism>
<evidence type="ECO:0000256" key="1">
    <source>
        <dbReference type="SAM" id="Phobius"/>
    </source>
</evidence>
<accession>A0A811UNC9</accession>
<evidence type="ECO:0000313" key="2">
    <source>
        <dbReference type="EMBL" id="CAD7000712.1"/>
    </source>
</evidence>
<feature type="transmembrane region" description="Helical" evidence="1">
    <location>
        <begin position="156"/>
        <end position="179"/>
    </location>
</feature>
<evidence type="ECO:0000313" key="3">
    <source>
        <dbReference type="Proteomes" id="UP000606786"/>
    </source>
</evidence>
<proteinExistence type="predicted"/>
<dbReference type="EMBL" id="CAJHJT010000012">
    <property type="protein sequence ID" value="CAD7000712.1"/>
    <property type="molecule type" value="Genomic_DNA"/>
</dbReference>
<comment type="caution">
    <text evidence="2">The sequence shown here is derived from an EMBL/GenBank/DDBJ whole genome shotgun (WGS) entry which is preliminary data.</text>
</comment>
<keyword evidence="1" id="KW-1133">Transmembrane helix</keyword>